<protein>
    <recommendedName>
        <fullName evidence="2">ROK family protein</fullName>
    </recommendedName>
</protein>
<accession>A0A381ZRE3</accession>
<proteinExistence type="predicted"/>
<dbReference type="SUPFAM" id="SSF53067">
    <property type="entry name" value="Actin-like ATPase domain"/>
    <property type="match status" value="1"/>
</dbReference>
<organism evidence="1">
    <name type="scientific">marine metagenome</name>
    <dbReference type="NCBI Taxonomy" id="408172"/>
    <lineage>
        <taxon>unclassified sequences</taxon>
        <taxon>metagenomes</taxon>
        <taxon>ecological metagenomes</taxon>
    </lineage>
</organism>
<dbReference type="Gene3D" id="3.30.420.40">
    <property type="match status" value="2"/>
</dbReference>
<dbReference type="CDD" id="cd24066">
    <property type="entry name" value="ASKHA_NBD_ROK_EcFRK-like"/>
    <property type="match status" value="1"/>
</dbReference>
<dbReference type="AlphaFoldDB" id="A0A381ZRE3"/>
<dbReference type="InterPro" id="IPR049874">
    <property type="entry name" value="ROK_cs"/>
</dbReference>
<gene>
    <name evidence="1" type="ORF">METZ01_LOCUS144633</name>
</gene>
<name>A0A381ZRE3_9ZZZZ</name>
<evidence type="ECO:0008006" key="2">
    <source>
        <dbReference type="Google" id="ProtNLM"/>
    </source>
</evidence>
<sequence length="294" mass="31877">MANRIGIDLGGTKIEAIIIDDQFQVIDRKRIPTLRDEGYEAIIKRIIDLTKKMISIGNIDGPIGICTPGTIEQTTGLLKNSNTVCLIGKPIQKNMEDALGLPVLMENDANCFALAEATIGAAKKYDVVFGVILGTGCGAGIVMNKKIHRGANGIAGEWGHHTLYPDGRECYCGNQGCAESYISGTALENEWKELTGKFSSVTDVIDNKMYESHPEWKENFMLNFGRALSNIIDILDPDAIVLGGGLSKVDLLYTEGMKATYKESFSEVVRTPIIKNKLGDSGGVFGAAMIMDHI</sequence>
<dbReference type="GO" id="GO:0008761">
    <property type="term" value="F:UDP-N-acetylglucosamine 2-epimerase activity"/>
    <property type="evidence" value="ECO:0007669"/>
    <property type="project" value="TreeGrafter"/>
</dbReference>
<dbReference type="PANTHER" id="PTHR18964">
    <property type="entry name" value="ROK (REPRESSOR, ORF, KINASE) FAMILY"/>
    <property type="match status" value="1"/>
</dbReference>
<evidence type="ECO:0000313" key="1">
    <source>
        <dbReference type="EMBL" id="SVA91779.1"/>
    </source>
</evidence>
<dbReference type="PANTHER" id="PTHR18964:SF149">
    <property type="entry name" value="BIFUNCTIONAL UDP-N-ACETYLGLUCOSAMINE 2-EPIMERASE_N-ACETYLMANNOSAMINE KINASE"/>
    <property type="match status" value="1"/>
</dbReference>
<reference evidence="1" key="1">
    <citation type="submission" date="2018-05" db="EMBL/GenBank/DDBJ databases">
        <authorList>
            <person name="Lanie J.A."/>
            <person name="Ng W.-L."/>
            <person name="Kazmierczak K.M."/>
            <person name="Andrzejewski T.M."/>
            <person name="Davidsen T.M."/>
            <person name="Wayne K.J."/>
            <person name="Tettelin H."/>
            <person name="Glass J.I."/>
            <person name="Rusch D."/>
            <person name="Podicherti R."/>
            <person name="Tsui H.-C.T."/>
            <person name="Winkler M.E."/>
        </authorList>
    </citation>
    <scope>NUCLEOTIDE SEQUENCE</scope>
</reference>
<dbReference type="Pfam" id="PF00480">
    <property type="entry name" value="ROK"/>
    <property type="match status" value="1"/>
</dbReference>
<dbReference type="EMBL" id="UINC01022351">
    <property type="protein sequence ID" value="SVA91779.1"/>
    <property type="molecule type" value="Genomic_DNA"/>
</dbReference>
<dbReference type="InterPro" id="IPR000600">
    <property type="entry name" value="ROK"/>
</dbReference>
<dbReference type="GO" id="GO:0009384">
    <property type="term" value="F:N-acylmannosamine kinase activity"/>
    <property type="evidence" value="ECO:0007669"/>
    <property type="project" value="TreeGrafter"/>
</dbReference>
<dbReference type="PROSITE" id="PS01125">
    <property type="entry name" value="ROK"/>
    <property type="match status" value="1"/>
</dbReference>
<dbReference type="InterPro" id="IPR043129">
    <property type="entry name" value="ATPase_NBD"/>
</dbReference>